<dbReference type="AlphaFoldDB" id="X1EQP8"/>
<protein>
    <submittedName>
        <fullName evidence="1">Uncharacterized protein</fullName>
    </submittedName>
</protein>
<comment type="caution">
    <text evidence="1">The sequence shown here is derived from an EMBL/GenBank/DDBJ whole genome shotgun (WGS) entry which is preliminary data.</text>
</comment>
<sequence length="55" mass="6375">PILDFLAKFYFIEFWGEGEKEKEKSEVKITQLGLSFLELPLDDVTLLETRGNKKA</sequence>
<proteinExistence type="predicted"/>
<gene>
    <name evidence="1" type="ORF">S03H2_06671</name>
</gene>
<accession>X1EQP8</accession>
<name>X1EQP8_9ZZZZ</name>
<reference evidence="1" key="1">
    <citation type="journal article" date="2014" name="Front. Microbiol.">
        <title>High frequency of phylogenetically diverse reductive dehalogenase-homologous genes in deep subseafloor sedimentary metagenomes.</title>
        <authorList>
            <person name="Kawai M."/>
            <person name="Futagami T."/>
            <person name="Toyoda A."/>
            <person name="Takaki Y."/>
            <person name="Nishi S."/>
            <person name="Hori S."/>
            <person name="Arai W."/>
            <person name="Tsubouchi T."/>
            <person name="Morono Y."/>
            <person name="Uchiyama I."/>
            <person name="Ito T."/>
            <person name="Fujiyama A."/>
            <person name="Inagaki F."/>
            <person name="Takami H."/>
        </authorList>
    </citation>
    <scope>NUCLEOTIDE SEQUENCE</scope>
    <source>
        <strain evidence="1">Expedition CK06-06</strain>
    </source>
</reference>
<feature type="non-terminal residue" evidence="1">
    <location>
        <position position="1"/>
    </location>
</feature>
<evidence type="ECO:0000313" key="1">
    <source>
        <dbReference type="EMBL" id="GAH19444.1"/>
    </source>
</evidence>
<organism evidence="1">
    <name type="scientific">marine sediment metagenome</name>
    <dbReference type="NCBI Taxonomy" id="412755"/>
    <lineage>
        <taxon>unclassified sequences</taxon>
        <taxon>metagenomes</taxon>
        <taxon>ecological metagenomes</taxon>
    </lineage>
</organism>
<dbReference type="EMBL" id="BARU01002959">
    <property type="protein sequence ID" value="GAH19444.1"/>
    <property type="molecule type" value="Genomic_DNA"/>
</dbReference>